<dbReference type="InterPro" id="IPR036286">
    <property type="entry name" value="LexA/Signal_pep-like_sf"/>
</dbReference>
<keyword evidence="5 6" id="KW-0378">Hydrolase</keyword>
<dbReference type="PROSITE" id="PS00761">
    <property type="entry name" value="SPASE_I_3"/>
    <property type="match status" value="1"/>
</dbReference>
<dbReference type="InterPro" id="IPR019758">
    <property type="entry name" value="Pept_S26A_signal_pept_1_CS"/>
</dbReference>
<dbReference type="Pfam" id="PF10502">
    <property type="entry name" value="Peptidase_S26"/>
    <property type="match status" value="1"/>
</dbReference>
<evidence type="ECO:0000313" key="9">
    <source>
        <dbReference type="EMBL" id="MDG2991755.1"/>
    </source>
</evidence>
<accession>A0ABT6F1L8</accession>
<gene>
    <name evidence="9" type="primary">lepB</name>
    <name evidence="9" type="ORF">L3556_12560</name>
</gene>
<evidence type="ECO:0000256" key="5">
    <source>
        <dbReference type="ARBA" id="ARBA00022801"/>
    </source>
</evidence>
<dbReference type="RefSeq" id="WP_277867683.1">
    <property type="nucleotide sequence ID" value="NZ_JAKKUT010000005.1"/>
</dbReference>
<dbReference type="EC" id="3.4.21.89" evidence="4 6"/>
<name>A0ABT6F1L8_9SYNE</name>
<dbReference type="SUPFAM" id="SSF51306">
    <property type="entry name" value="LexA/Signal peptidase"/>
    <property type="match status" value="1"/>
</dbReference>
<proteinExistence type="inferred from homology"/>
<feature type="region of interest" description="Disordered" evidence="7">
    <location>
        <begin position="1"/>
        <end position="21"/>
    </location>
</feature>
<evidence type="ECO:0000313" key="10">
    <source>
        <dbReference type="Proteomes" id="UP001154265"/>
    </source>
</evidence>
<evidence type="ECO:0000256" key="3">
    <source>
        <dbReference type="ARBA" id="ARBA00009370"/>
    </source>
</evidence>
<dbReference type="GO" id="GO:0009003">
    <property type="term" value="F:signal peptidase activity"/>
    <property type="evidence" value="ECO:0007669"/>
    <property type="project" value="UniProtKB-EC"/>
</dbReference>
<comment type="subcellular location">
    <subcellularLocation>
        <location evidence="2">Cell membrane</location>
        <topology evidence="2">Single-pass type II membrane protein</topology>
    </subcellularLocation>
    <subcellularLocation>
        <location evidence="6">Membrane</location>
        <topology evidence="6">Single-pass type II membrane protein</topology>
    </subcellularLocation>
</comment>
<evidence type="ECO:0000256" key="7">
    <source>
        <dbReference type="SAM" id="MobiDB-lite"/>
    </source>
</evidence>
<evidence type="ECO:0000256" key="6">
    <source>
        <dbReference type="RuleBase" id="RU362042"/>
    </source>
</evidence>
<keyword evidence="6" id="KW-0645">Protease</keyword>
<evidence type="ECO:0000256" key="4">
    <source>
        <dbReference type="ARBA" id="ARBA00013208"/>
    </source>
</evidence>
<dbReference type="InterPro" id="IPR019757">
    <property type="entry name" value="Pept_S26A_signal_pept_1_Lys-AS"/>
</dbReference>
<feature type="compositionally biased region" description="Low complexity" evidence="7">
    <location>
        <begin position="8"/>
        <end position="21"/>
    </location>
</feature>
<dbReference type="PRINTS" id="PR00727">
    <property type="entry name" value="LEADERPTASE"/>
</dbReference>
<dbReference type="NCBIfam" id="TIGR02227">
    <property type="entry name" value="sigpep_I_bact"/>
    <property type="match status" value="1"/>
</dbReference>
<dbReference type="PROSITE" id="PS00760">
    <property type="entry name" value="SPASE_I_2"/>
    <property type="match status" value="1"/>
</dbReference>
<comment type="caution">
    <text evidence="9">The sequence shown here is derived from an EMBL/GenBank/DDBJ whole genome shotgun (WGS) entry which is preliminary data.</text>
</comment>
<protein>
    <recommendedName>
        <fullName evidence="4 6">Signal peptidase I</fullName>
        <ecNumber evidence="4 6">3.4.21.89</ecNumber>
    </recommendedName>
</protein>
<evidence type="ECO:0000256" key="1">
    <source>
        <dbReference type="ARBA" id="ARBA00000677"/>
    </source>
</evidence>
<dbReference type="EMBL" id="JAKKUT010000005">
    <property type="protein sequence ID" value="MDG2991755.1"/>
    <property type="molecule type" value="Genomic_DNA"/>
</dbReference>
<keyword evidence="10" id="KW-1185">Reference proteome</keyword>
<dbReference type="PANTHER" id="PTHR43390:SF1">
    <property type="entry name" value="CHLOROPLAST PROCESSING PEPTIDASE"/>
    <property type="match status" value="1"/>
</dbReference>
<dbReference type="Proteomes" id="UP001154265">
    <property type="component" value="Unassembled WGS sequence"/>
</dbReference>
<dbReference type="Gene3D" id="2.10.109.10">
    <property type="entry name" value="Umud Fragment, subunit A"/>
    <property type="match status" value="1"/>
</dbReference>
<reference evidence="9" key="2">
    <citation type="submission" date="2022-01" db="EMBL/GenBank/DDBJ databases">
        <authorList>
            <person name="Zivanovic Y."/>
            <person name="Moreira D."/>
            <person name="Lopez-Garcia P."/>
        </authorList>
    </citation>
    <scope>NUCLEOTIDE SEQUENCE</scope>
    <source>
        <strain evidence="9">G9</strain>
    </source>
</reference>
<sequence length="224" mass="25177">MSDGGLKPSESPESTPLSSPPAEHQDVWWLEILKTLGLAAILAFGIRTFIAEARYIPSGSMERTLEINDRLIIEKIGYRFNPPQRGDIIVFNPTPALMEVGFRDAFIKRVVGLPGDRVAIREGRVFINDQPLDEPYLDPATFTGIDSCAGTQPYLDRPQTIPEDSYLVLGDNRSNSYDGRCWGIVPRNYIIGRAAIRFWPNDRWGLITNELPHELRESHSPEGN</sequence>
<organism evidence="9 10">
    <name type="scientific">Candidatus Synechococcus calcipolaris G9</name>
    <dbReference type="NCBI Taxonomy" id="1497997"/>
    <lineage>
        <taxon>Bacteria</taxon>
        <taxon>Bacillati</taxon>
        <taxon>Cyanobacteriota</taxon>
        <taxon>Cyanophyceae</taxon>
        <taxon>Synechococcales</taxon>
        <taxon>Synechococcaceae</taxon>
        <taxon>Synechococcus</taxon>
    </lineage>
</organism>
<dbReference type="InterPro" id="IPR000223">
    <property type="entry name" value="Pept_S26A_signal_pept_1"/>
</dbReference>
<dbReference type="PANTHER" id="PTHR43390">
    <property type="entry name" value="SIGNAL PEPTIDASE I"/>
    <property type="match status" value="1"/>
</dbReference>
<dbReference type="InterPro" id="IPR019533">
    <property type="entry name" value="Peptidase_S26"/>
</dbReference>
<dbReference type="CDD" id="cd06530">
    <property type="entry name" value="S26_SPase_I"/>
    <property type="match status" value="1"/>
</dbReference>
<comment type="catalytic activity">
    <reaction evidence="1 6">
        <text>Cleavage of hydrophobic, N-terminal signal or leader sequences from secreted and periplasmic proteins.</text>
        <dbReference type="EC" id="3.4.21.89"/>
    </reaction>
</comment>
<reference evidence="9" key="1">
    <citation type="journal article" date="2022" name="Genome Biol. Evol.">
        <title>A New Gene Family Diagnostic for Intracellular Biomineralization of Amorphous Ca Carbonates by Cyanobacteria.</title>
        <authorList>
            <person name="Benzerara K."/>
            <person name="Duprat E."/>
            <person name="Bitard-Feildel T."/>
            <person name="Caumes G."/>
            <person name="Cassier-Chauvat C."/>
            <person name="Chauvat F."/>
            <person name="Dezi M."/>
            <person name="Diop S.I."/>
            <person name="Gaschignard G."/>
            <person name="Gorgen S."/>
            <person name="Gugger M."/>
            <person name="Lopez-Garcia P."/>
            <person name="Millet M."/>
            <person name="Skouri-Panet F."/>
            <person name="Moreira D."/>
            <person name="Callebaut I."/>
        </authorList>
    </citation>
    <scope>NUCLEOTIDE SEQUENCE</scope>
    <source>
        <strain evidence="9">G9</strain>
    </source>
</reference>
<feature type="domain" description="Peptidase S26" evidence="8">
    <location>
        <begin position="30"/>
        <end position="199"/>
    </location>
</feature>
<evidence type="ECO:0000256" key="2">
    <source>
        <dbReference type="ARBA" id="ARBA00004401"/>
    </source>
</evidence>
<evidence type="ECO:0000259" key="8">
    <source>
        <dbReference type="Pfam" id="PF10502"/>
    </source>
</evidence>
<comment type="similarity">
    <text evidence="3 6">Belongs to the peptidase S26 family.</text>
</comment>